<feature type="domain" description="Luciferase-like" evidence="5">
    <location>
        <begin position="13"/>
        <end position="230"/>
    </location>
</feature>
<keyword evidence="7" id="KW-1185">Reference proteome</keyword>
<dbReference type="SUPFAM" id="SSF51679">
    <property type="entry name" value="Bacterial luciferase-like"/>
    <property type="match status" value="1"/>
</dbReference>
<keyword evidence="4" id="KW-0503">Monooxygenase</keyword>
<dbReference type="InterPro" id="IPR050172">
    <property type="entry name" value="SsuD_RutA_monooxygenase"/>
</dbReference>
<evidence type="ECO:0000313" key="6">
    <source>
        <dbReference type="EMBL" id="GAA4401849.1"/>
    </source>
</evidence>
<dbReference type="InterPro" id="IPR036661">
    <property type="entry name" value="Luciferase-like_sf"/>
</dbReference>
<organism evidence="6 7">
    <name type="scientific">Tsukamurella soli</name>
    <dbReference type="NCBI Taxonomy" id="644556"/>
    <lineage>
        <taxon>Bacteria</taxon>
        <taxon>Bacillati</taxon>
        <taxon>Actinomycetota</taxon>
        <taxon>Actinomycetes</taxon>
        <taxon>Mycobacteriales</taxon>
        <taxon>Tsukamurellaceae</taxon>
        <taxon>Tsukamurella</taxon>
    </lineage>
</organism>
<dbReference type="InterPro" id="IPR011251">
    <property type="entry name" value="Luciferase-like_dom"/>
</dbReference>
<evidence type="ECO:0000256" key="4">
    <source>
        <dbReference type="ARBA" id="ARBA00023033"/>
    </source>
</evidence>
<keyword evidence="1" id="KW-0285">Flavoprotein</keyword>
<comment type="caution">
    <text evidence="6">The sequence shown here is derived from an EMBL/GenBank/DDBJ whole genome shotgun (WGS) entry which is preliminary data.</text>
</comment>
<sequence>MRFAFKTANQSTTWEDVLAVWREADKIELFESGWNFDHFYPIDGNAGGPCLEGWMMLAALAQATERLRLGTLVTGIHYRHPAVLANMVSTLDIISAGRLELGIGAGWNEEESGAYGLELGTPRQRSDRFEEACEVLVGLLSQPSTTFDGTYYQLVDAQNEPKGPQRPHPPICIGGGGEKRTLRTAARFAQHWNFTGGTPEDFAHKRDVLHAHCADIGRDPAEITLSSHVAFDPVKGPAATADQVAALGEVGLDLAIVYLRPPLDPSVLAPLAEALAPLA</sequence>
<keyword evidence="2" id="KW-0288">FMN</keyword>
<dbReference type="RefSeq" id="WP_344999728.1">
    <property type="nucleotide sequence ID" value="NZ_BAABFR010000092.1"/>
</dbReference>
<name>A0ABP8K7F8_9ACTN</name>
<keyword evidence="3" id="KW-0560">Oxidoreductase</keyword>
<evidence type="ECO:0000256" key="3">
    <source>
        <dbReference type="ARBA" id="ARBA00023002"/>
    </source>
</evidence>
<dbReference type="Pfam" id="PF00296">
    <property type="entry name" value="Bac_luciferase"/>
    <property type="match status" value="1"/>
</dbReference>
<accession>A0ABP8K7F8</accession>
<reference evidence="7" key="1">
    <citation type="journal article" date="2019" name="Int. J. Syst. Evol. Microbiol.">
        <title>The Global Catalogue of Microorganisms (GCM) 10K type strain sequencing project: providing services to taxonomists for standard genome sequencing and annotation.</title>
        <authorList>
            <consortium name="The Broad Institute Genomics Platform"/>
            <consortium name="The Broad Institute Genome Sequencing Center for Infectious Disease"/>
            <person name="Wu L."/>
            <person name="Ma J."/>
        </authorList>
    </citation>
    <scope>NUCLEOTIDE SEQUENCE [LARGE SCALE GENOMIC DNA]</scope>
    <source>
        <strain evidence="7">JCM 17688</strain>
    </source>
</reference>
<dbReference type="Proteomes" id="UP001500635">
    <property type="component" value="Unassembled WGS sequence"/>
</dbReference>
<dbReference type="EMBL" id="BAABFR010000092">
    <property type="protein sequence ID" value="GAA4401849.1"/>
    <property type="molecule type" value="Genomic_DNA"/>
</dbReference>
<dbReference type="NCBIfam" id="TIGR03560">
    <property type="entry name" value="F420_Rv1855c"/>
    <property type="match status" value="1"/>
</dbReference>
<evidence type="ECO:0000256" key="1">
    <source>
        <dbReference type="ARBA" id="ARBA00022630"/>
    </source>
</evidence>
<evidence type="ECO:0000313" key="7">
    <source>
        <dbReference type="Proteomes" id="UP001500635"/>
    </source>
</evidence>
<protein>
    <submittedName>
        <fullName evidence="6">LLM class F420-dependent oxidoreductase</fullName>
    </submittedName>
</protein>
<evidence type="ECO:0000259" key="5">
    <source>
        <dbReference type="Pfam" id="PF00296"/>
    </source>
</evidence>
<gene>
    <name evidence="6" type="ORF">GCM10023147_41860</name>
</gene>
<dbReference type="PANTHER" id="PTHR42847:SF8">
    <property type="entry name" value="CONSERVED PROTEIN"/>
    <property type="match status" value="1"/>
</dbReference>
<evidence type="ECO:0000256" key="2">
    <source>
        <dbReference type="ARBA" id="ARBA00022643"/>
    </source>
</evidence>
<dbReference type="Gene3D" id="3.20.20.30">
    <property type="entry name" value="Luciferase-like domain"/>
    <property type="match status" value="1"/>
</dbReference>
<dbReference type="PANTHER" id="PTHR42847">
    <property type="entry name" value="ALKANESULFONATE MONOOXYGENASE"/>
    <property type="match status" value="1"/>
</dbReference>
<dbReference type="InterPro" id="IPR019952">
    <property type="entry name" value="F420_OxRdatse_Rv1855c_pred"/>
</dbReference>
<proteinExistence type="predicted"/>